<feature type="region of interest" description="Disordered" evidence="6">
    <location>
        <begin position="238"/>
        <end position="340"/>
    </location>
</feature>
<evidence type="ECO:0000256" key="1">
    <source>
        <dbReference type="ARBA" id="ARBA00004123"/>
    </source>
</evidence>
<feature type="region of interest" description="Disordered" evidence="6">
    <location>
        <begin position="475"/>
        <end position="532"/>
    </location>
</feature>
<dbReference type="AlphaFoldDB" id="I0YJC2"/>
<dbReference type="InterPro" id="IPR016177">
    <property type="entry name" value="DNA-bd_dom_sf"/>
</dbReference>
<feature type="region of interest" description="Disordered" evidence="6">
    <location>
        <begin position="431"/>
        <end position="453"/>
    </location>
</feature>
<dbReference type="GO" id="GO:0003677">
    <property type="term" value="F:DNA binding"/>
    <property type="evidence" value="ECO:0007669"/>
    <property type="project" value="UniProtKB-KW"/>
</dbReference>
<evidence type="ECO:0000256" key="6">
    <source>
        <dbReference type="SAM" id="MobiDB-lite"/>
    </source>
</evidence>
<dbReference type="PROSITE" id="PS51032">
    <property type="entry name" value="AP2_ERF"/>
    <property type="match status" value="2"/>
</dbReference>
<proteinExistence type="predicted"/>
<reference evidence="8 9" key="1">
    <citation type="journal article" date="2012" name="Genome Biol.">
        <title>The genome of the polar eukaryotic microalga coccomyxa subellipsoidea reveals traits of cold adaptation.</title>
        <authorList>
            <person name="Blanc G."/>
            <person name="Agarkova I."/>
            <person name="Grimwood J."/>
            <person name="Kuo A."/>
            <person name="Brueggeman A."/>
            <person name="Dunigan D."/>
            <person name="Gurnon J."/>
            <person name="Ladunga I."/>
            <person name="Lindquist E."/>
            <person name="Lucas S."/>
            <person name="Pangilinan J."/>
            <person name="Proschold T."/>
            <person name="Salamov A."/>
            <person name="Schmutz J."/>
            <person name="Weeks D."/>
            <person name="Yamada T."/>
            <person name="Claverie J.M."/>
            <person name="Grigoriev I."/>
            <person name="Van Etten J."/>
            <person name="Lomsadze A."/>
            <person name="Borodovsky M."/>
        </authorList>
    </citation>
    <scope>NUCLEOTIDE SEQUENCE [LARGE SCALE GENOMIC DNA]</scope>
    <source>
        <strain evidence="8 9">C-169</strain>
    </source>
</reference>
<dbReference type="eggNOG" id="ENOG502R8FN">
    <property type="taxonomic scope" value="Eukaryota"/>
</dbReference>
<dbReference type="SMART" id="SM00380">
    <property type="entry name" value="AP2"/>
    <property type="match status" value="2"/>
</dbReference>
<organism evidence="8 9">
    <name type="scientific">Coccomyxa subellipsoidea (strain C-169)</name>
    <name type="common">Green microalga</name>
    <dbReference type="NCBI Taxonomy" id="574566"/>
    <lineage>
        <taxon>Eukaryota</taxon>
        <taxon>Viridiplantae</taxon>
        <taxon>Chlorophyta</taxon>
        <taxon>core chlorophytes</taxon>
        <taxon>Trebouxiophyceae</taxon>
        <taxon>Trebouxiophyceae incertae sedis</taxon>
        <taxon>Coccomyxaceae</taxon>
        <taxon>Coccomyxa</taxon>
        <taxon>Coccomyxa subellipsoidea</taxon>
    </lineage>
</organism>
<keyword evidence="9" id="KW-1185">Reference proteome</keyword>
<evidence type="ECO:0000256" key="5">
    <source>
        <dbReference type="ARBA" id="ARBA00023242"/>
    </source>
</evidence>
<evidence type="ECO:0000256" key="2">
    <source>
        <dbReference type="ARBA" id="ARBA00023015"/>
    </source>
</evidence>
<dbReference type="KEGG" id="csl:COCSUDRAFT_68230"/>
<dbReference type="SUPFAM" id="SSF54171">
    <property type="entry name" value="DNA-binding domain"/>
    <property type="match status" value="2"/>
</dbReference>
<feature type="region of interest" description="Disordered" evidence="6">
    <location>
        <begin position="1"/>
        <end position="20"/>
    </location>
</feature>
<evidence type="ECO:0000256" key="3">
    <source>
        <dbReference type="ARBA" id="ARBA00023125"/>
    </source>
</evidence>
<sequence>MQRMADPLISAGGKTTSLGDHDTEEEAARAFDRAAINKAGLEAKTNFDARDYTNEVEDLQKMSQTELVAMLRSRARKSGTQTSHFRGVSLLKQTGKWHAQINVGGKQVHLGFFATEEAAARAYDRAAINKGARDGGKIITNYSIDDYASELDLLRRLSQEDLVAALASESRRKQTMEMLAEGFTGKTEEVFGSGFSLAPAPAGPETPMLAELRAKAERAQPKPTEKNQLYASFGRKLEAAPPPTAEQLAAAQERREAAARHQEELAETRNHRRQAMRLGGQSRTASPARDYVTPIPTPGNSPAKFSRMRARDGSPEPNLHGEDASPASPFMRQQRSRRSRPSFVANRFLRFEQDESNATTATLPYMDNMDDEVASHSGAGHFDYGDPEVQFLQTNKPRTKRQEAMMARRQKERQQHVQKRRLDILQAAVAASPGPSPIPTPAQRARRPAFPSPRGLRNGLEAVAAIAEGLCTDPDLAAAPSDMPSTSDSGSHTHDITGHKRGLDLDLDAEETALPEKKNRRVRQAPTMAKLF</sequence>
<dbReference type="PANTHER" id="PTHR32467:SF90">
    <property type="entry name" value="AP2-LIKE ETHYLENE-RESPONSIVE TRANSCRIPTION FACTOR AIL1"/>
    <property type="match status" value="1"/>
</dbReference>
<feature type="region of interest" description="Disordered" evidence="6">
    <location>
        <begin position="362"/>
        <end position="387"/>
    </location>
</feature>
<comment type="subcellular location">
    <subcellularLocation>
        <location evidence="1">Nucleus</location>
    </subcellularLocation>
</comment>
<dbReference type="Proteomes" id="UP000007264">
    <property type="component" value="Unassembled WGS sequence"/>
</dbReference>
<dbReference type="EMBL" id="AGSI01000023">
    <property type="protein sequence ID" value="EIE18491.1"/>
    <property type="molecule type" value="Genomic_DNA"/>
</dbReference>
<dbReference type="InterPro" id="IPR001471">
    <property type="entry name" value="AP2/ERF_dom"/>
</dbReference>
<dbReference type="GO" id="GO:0003700">
    <property type="term" value="F:DNA-binding transcription factor activity"/>
    <property type="evidence" value="ECO:0007669"/>
    <property type="project" value="InterPro"/>
</dbReference>
<dbReference type="GO" id="GO:0005634">
    <property type="term" value="C:nucleus"/>
    <property type="evidence" value="ECO:0007669"/>
    <property type="project" value="UniProtKB-SubCell"/>
</dbReference>
<feature type="domain" description="AP2/ERF" evidence="7">
    <location>
        <begin position="1"/>
        <end position="48"/>
    </location>
</feature>
<dbReference type="PANTHER" id="PTHR32467">
    <property type="entry name" value="AP2-LIKE ETHYLENE-RESPONSIVE TRANSCRIPTION FACTOR"/>
    <property type="match status" value="1"/>
</dbReference>
<dbReference type="STRING" id="574566.I0YJC2"/>
<dbReference type="Gene3D" id="3.30.730.10">
    <property type="entry name" value="AP2/ERF domain"/>
    <property type="match status" value="2"/>
</dbReference>
<evidence type="ECO:0000313" key="9">
    <source>
        <dbReference type="Proteomes" id="UP000007264"/>
    </source>
</evidence>
<dbReference type="GeneID" id="17036548"/>
<feature type="compositionally biased region" description="Basic and acidic residues" evidence="6">
    <location>
        <begin position="491"/>
        <end position="504"/>
    </location>
</feature>
<feature type="domain" description="AP2/ERF" evidence="7">
    <location>
        <begin position="84"/>
        <end position="143"/>
    </location>
</feature>
<keyword evidence="3" id="KW-0238">DNA-binding</keyword>
<feature type="compositionally biased region" description="Basic and acidic residues" evidence="6">
    <location>
        <begin position="252"/>
        <end position="269"/>
    </location>
</feature>
<evidence type="ECO:0000256" key="4">
    <source>
        <dbReference type="ARBA" id="ARBA00023163"/>
    </source>
</evidence>
<comment type="caution">
    <text evidence="8">The sequence shown here is derived from an EMBL/GenBank/DDBJ whole genome shotgun (WGS) entry which is preliminary data.</text>
</comment>
<accession>I0YJC2</accession>
<name>I0YJC2_COCSC</name>
<keyword evidence="2" id="KW-0805">Transcription regulation</keyword>
<gene>
    <name evidence="8" type="ORF">COCSUDRAFT_68230</name>
</gene>
<evidence type="ECO:0000259" key="7">
    <source>
        <dbReference type="PROSITE" id="PS51032"/>
    </source>
</evidence>
<feature type="compositionally biased region" description="Basic and acidic residues" evidence="6">
    <location>
        <begin position="309"/>
        <end position="323"/>
    </location>
</feature>
<dbReference type="RefSeq" id="XP_005643035.1">
    <property type="nucleotide sequence ID" value="XM_005642978.1"/>
</dbReference>
<dbReference type="InterPro" id="IPR036955">
    <property type="entry name" value="AP2/ERF_dom_sf"/>
</dbReference>
<evidence type="ECO:0000313" key="8">
    <source>
        <dbReference type="EMBL" id="EIE18491.1"/>
    </source>
</evidence>
<dbReference type="OrthoDB" id="568096at2759"/>
<keyword evidence="4" id="KW-0804">Transcription</keyword>
<protein>
    <recommendedName>
        <fullName evidence="7">AP2/ERF domain-containing protein</fullName>
    </recommendedName>
</protein>
<keyword evidence="5" id="KW-0539">Nucleus</keyword>